<dbReference type="Proteomes" id="UP001054252">
    <property type="component" value="Unassembled WGS sequence"/>
</dbReference>
<comment type="caution">
    <text evidence="2">The sequence shown here is derived from an EMBL/GenBank/DDBJ whole genome shotgun (WGS) entry which is preliminary data.</text>
</comment>
<dbReference type="PANTHER" id="PTHR33471:SF7">
    <property type="entry name" value="ATP-DEPENDENT ZINC METALLOPROTEASE-RELATED"/>
    <property type="match status" value="1"/>
</dbReference>
<dbReference type="PANTHER" id="PTHR33471">
    <property type="entry name" value="ATP-DEPENDENT ZINC METALLOPROTEASE-RELATED"/>
    <property type="match status" value="1"/>
</dbReference>
<evidence type="ECO:0000313" key="3">
    <source>
        <dbReference type="Proteomes" id="UP001054252"/>
    </source>
</evidence>
<evidence type="ECO:0008006" key="4">
    <source>
        <dbReference type="Google" id="ProtNLM"/>
    </source>
</evidence>
<dbReference type="AlphaFoldDB" id="A0AAV5KXF0"/>
<feature type="chain" id="PRO_5043966428" description="Secreted protein" evidence="1">
    <location>
        <begin position="17"/>
        <end position="68"/>
    </location>
</feature>
<gene>
    <name evidence="2" type="ORF">SLEP1_g38287</name>
</gene>
<evidence type="ECO:0000256" key="1">
    <source>
        <dbReference type="SAM" id="SignalP"/>
    </source>
</evidence>
<dbReference type="EMBL" id="BPVZ01000082">
    <property type="protein sequence ID" value="GKV29352.1"/>
    <property type="molecule type" value="Genomic_DNA"/>
</dbReference>
<keyword evidence="1" id="KW-0732">Signal</keyword>
<organism evidence="2 3">
    <name type="scientific">Rubroshorea leprosula</name>
    <dbReference type="NCBI Taxonomy" id="152421"/>
    <lineage>
        <taxon>Eukaryota</taxon>
        <taxon>Viridiplantae</taxon>
        <taxon>Streptophyta</taxon>
        <taxon>Embryophyta</taxon>
        <taxon>Tracheophyta</taxon>
        <taxon>Spermatophyta</taxon>
        <taxon>Magnoliopsida</taxon>
        <taxon>eudicotyledons</taxon>
        <taxon>Gunneridae</taxon>
        <taxon>Pentapetalae</taxon>
        <taxon>rosids</taxon>
        <taxon>malvids</taxon>
        <taxon>Malvales</taxon>
        <taxon>Dipterocarpaceae</taxon>
        <taxon>Rubroshorea</taxon>
    </lineage>
</organism>
<accession>A0AAV5KXF0</accession>
<evidence type="ECO:0000313" key="2">
    <source>
        <dbReference type="EMBL" id="GKV29352.1"/>
    </source>
</evidence>
<proteinExistence type="predicted"/>
<feature type="signal peptide" evidence="1">
    <location>
        <begin position="1"/>
        <end position="16"/>
    </location>
</feature>
<protein>
    <recommendedName>
        <fullName evidence="4">Secreted protein</fullName>
    </recommendedName>
</protein>
<keyword evidence="3" id="KW-1185">Reference proteome</keyword>
<reference evidence="2 3" key="1">
    <citation type="journal article" date="2021" name="Commun. Biol.">
        <title>The genome of Shorea leprosula (Dipterocarpaceae) highlights the ecological relevance of drought in aseasonal tropical rainforests.</title>
        <authorList>
            <person name="Ng K.K.S."/>
            <person name="Kobayashi M.J."/>
            <person name="Fawcett J.A."/>
            <person name="Hatakeyama M."/>
            <person name="Paape T."/>
            <person name="Ng C.H."/>
            <person name="Ang C.C."/>
            <person name="Tnah L.H."/>
            <person name="Lee C.T."/>
            <person name="Nishiyama T."/>
            <person name="Sese J."/>
            <person name="O'Brien M.J."/>
            <person name="Copetti D."/>
            <person name="Mohd Noor M.I."/>
            <person name="Ong R.C."/>
            <person name="Putra M."/>
            <person name="Sireger I.Z."/>
            <person name="Indrioko S."/>
            <person name="Kosugi Y."/>
            <person name="Izuno A."/>
            <person name="Isagi Y."/>
            <person name="Lee S.L."/>
            <person name="Shimizu K.K."/>
        </authorList>
    </citation>
    <scope>NUCLEOTIDE SEQUENCE [LARGE SCALE GENOMIC DNA]</scope>
    <source>
        <strain evidence="2">214</strain>
    </source>
</reference>
<name>A0AAV5KXF0_9ROSI</name>
<sequence length="68" mass="7572">MFHIICVFLQPPLSVAQMSNQATWSVLQSFDLLIWLRHAHRAAVTALESGGNLSIVIRRIKQAVSSGR</sequence>